<comment type="function">
    <text evidence="6">Involved in transcription antitermination. Required for transcription of ribosomal RNA (rRNA) genes. Binds specifically to the boxA antiterminator sequence of the ribosomal RNA (rrn) operons.</text>
</comment>
<dbReference type="PANTHER" id="PTHR11078:SF3">
    <property type="entry name" value="ANTITERMINATION NUSB DOMAIN-CONTAINING PROTEIN"/>
    <property type="match status" value="1"/>
</dbReference>
<evidence type="ECO:0000259" key="7">
    <source>
        <dbReference type="Pfam" id="PF01029"/>
    </source>
</evidence>
<evidence type="ECO:0000256" key="6">
    <source>
        <dbReference type="HAMAP-Rule" id="MF_00073"/>
    </source>
</evidence>
<keyword evidence="5 6" id="KW-0804">Transcription</keyword>
<dbReference type="Gene3D" id="1.10.940.10">
    <property type="entry name" value="NusB-like"/>
    <property type="match status" value="1"/>
</dbReference>
<gene>
    <name evidence="6 8" type="primary">nusB</name>
    <name evidence="8" type="ORF">P9271_05980</name>
</gene>
<comment type="similarity">
    <text evidence="1 6">Belongs to the NusB family.</text>
</comment>
<evidence type="ECO:0000256" key="3">
    <source>
        <dbReference type="ARBA" id="ARBA00022884"/>
    </source>
</evidence>
<organism evidence="8 9">
    <name type="scientific">Metabacillus fastidiosus</name>
    <dbReference type="NCBI Taxonomy" id="1458"/>
    <lineage>
        <taxon>Bacteria</taxon>
        <taxon>Bacillati</taxon>
        <taxon>Bacillota</taxon>
        <taxon>Bacilli</taxon>
        <taxon>Bacillales</taxon>
        <taxon>Bacillaceae</taxon>
        <taxon>Metabacillus</taxon>
    </lineage>
</organism>
<evidence type="ECO:0000256" key="4">
    <source>
        <dbReference type="ARBA" id="ARBA00023015"/>
    </source>
</evidence>
<comment type="caution">
    <text evidence="8">The sequence shown here is derived from an EMBL/GenBank/DDBJ whole genome shotgun (WGS) entry which is preliminary data.</text>
</comment>
<dbReference type="InterPro" id="IPR011605">
    <property type="entry name" value="NusB_fam"/>
</dbReference>
<accession>A0ABU6NUQ7</accession>
<dbReference type="SUPFAM" id="SSF48013">
    <property type="entry name" value="NusB-like"/>
    <property type="match status" value="1"/>
</dbReference>
<dbReference type="InterPro" id="IPR035926">
    <property type="entry name" value="NusB-like_sf"/>
</dbReference>
<dbReference type="RefSeq" id="WP_328014999.1">
    <property type="nucleotide sequence ID" value="NZ_JARTFS010000005.1"/>
</dbReference>
<dbReference type="Pfam" id="PF01029">
    <property type="entry name" value="NusB"/>
    <property type="match status" value="1"/>
</dbReference>
<dbReference type="InterPro" id="IPR006027">
    <property type="entry name" value="NusB_RsmB_TIM44"/>
</dbReference>
<proteinExistence type="inferred from homology"/>
<dbReference type="NCBIfam" id="TIGR01951">
    <property type="entry name" value="nusB"/>
    <property type="match status" value="1"/>
</dbReference>
<dbReference type="Proteomes" id="UP001342826">
    <property type="component" value="Unassembled WGS sequence"/>
</dbReference>
<protein>
    <recommendedName>
        <fullName evidence="6">Transcription antitermination protein NusB</fullName>
    </recommendedName>
    <alternativeName>
        <fullName evidence="6">Antitermination factor NusB</fullName>
    </alternativeName>
</protein>
<dbReference type="PANTHER" id="PTHR11078">
    <property type="entry name" value="N UTILIZATION SUBSTANCE PROTEIN B-RELATED"/>
    <property type="match status" value="1"/>
</dbReference>
<keyword evidence="9" id="KW-1185">Reference proteome</keyword>
<feature type="domain" description="NusB/RsmB/TIM44" evidence="7">
    <location>
        <begin position="5"/>
        <end position="126"/>
    </location>
</feature>
<dbReference type="HAMAP" id="MF_00073">
    <property type="entry name" value="NusB"/>
    <property type="match status" value="1"/>
</dbReference>
<keyword evidence="4 6" id="KW-0805">Transcription regulation</keyword>
<reference evidence="8 9" key="1">
    <citation type="submission" date="2023-03" db="EMBL/GenBank/DDBJ databases">
        <title>Bacillus Genome Sequencing.</title>
        <authorList>
            <person name="Dunlap C."/>
        </authorList>
    </citation>
    <scope>NUCLEOTIDE SEQUENCE [LARGE SCALE GENOMIC DNA]</scope>
    <source>
        <strain evidence="8 9">NRS-1717</strain>
    </source>
</reference>
<evidence type="ECO:0000256" key="1">
    <source>
        <dbReference type="ARBA" id="ARBA00005952"/>
    </source>
</evidence>
<evidence type="ECO:0000256" key="2">
    <source>
        <dbReference type="ARBA" id="ARBA00022814"/>
    </source>
</evidence>
<keyword evidence="2 6" id="KW-0889">Transcription antitermination</keyword>
<evidence type="ECO:0000256" key="5">
    <source>
        <dbReference type="ARBA" id="ARBA00023163"/>
    </source>
</evidence>
<dbReference type="CDD" id="cd00619">
    <property type="entry name" value="Terminator_NusB"/>
    <property type="match status" value="1"/>
</dbReference>
<evidence type="ECO:0000313" key="8">
    <source>
        <dbReference type="EMBL" id="MED4400880.1"/>
    </source>
</evidence>
<sequence>MKRRTAREKALQALFQIDVSDILPNEAIEHALNGKSADEFMNRIVYGTVEHKQELDELISPNLVNWTMDRLAHIDRVILRMSVYELKYENDIPTHVTLDEAIELAKTFGDDHSSKFINAVLENVNKALS</sequence>
<dbReference type="EMBL" id="JARTFS010000005">
    <property type="protein sequence ID" value="MED4400880.1"/>
    <property type="molecule type" value="Genomic_DNA"/>
</dbReference>
<evidence type="ECO:0000313" key="9">
    <source>
        <dbReference type="Proteomes" id="UP001342826"/>
    </source>
</evidence>
<name>A0ABU6NUQ7_9BACI</name>
<keyword evidence="3 6" id="KW-0694">RNA-binding</keyword>